<dbReference type="AlphaFoldDB" id="A0A8T1K6V8"/>
<name>A0A8T1K6V8_9STRA</name>
<comment type="caution">
    <text evidence="1">The sequence shown here is derived from an EMBL/GenBank/DDBJ whole genome shotgun (WGS) entry which is preliminary data.</text>
</comment>
<organism evidence="1 2">
    <name type="scientific">Phytophthora cactorum</name>
    <dbReference type="NCBI Taxonomy" id="29920"/>
    <lineage>
        <taxon>Eukaryota</taxon>
        <taxon>Sar</taxon>
        <taxon>Stramenopiles</taxon>
        <taxon>Oomycota</taxon>
        <taxon>Peronosporomycetes</taxon>
        <taxon>Peronosporales</taxon>
        <taxon>Peronosporaceae</taxon>
        <taxon>Phytophthora</taxon>
    </lineage>
</organism>
<sequence length="72" mass="8056">MCPSGVAMCLMHHTERTDTQGDAAHHVRYGRQNKPTCEEEDIAALTEDRIHHIVMRIQKMNNSVTGRAGIAN</sequence>
<evidence type="ECO:0000313" key="2">
    <source>
        <dbReference type="Proteomes" id="UP000774804"/>
    </source>
</evidence>
<proteinExistence type="predicted"/>
<protein>
    <submittedName>
        <fullName evidence="1">Uncharacterized protein</fullName>
    </submittedName>
</protein>
<dbReference type="EMBL" id="RCMI01000762">
    <property type="protein sequence ID" value="KAG2898527.1"/>
    <property type="molecule type" value="Genomic_DNA"/>
</dbReference>
<reference evidence="1" key="1">
    <citation type="submission" date="2018-10" db="EMBL/GenBank/DDBJ databases">
        <title>Effector identification in a new, highly contiguous assembly of the strawberry crown rot pathogen Phytophthora cactorum.</title>
        <authorList>
            <person name="Armitage A.D."/>
            <person name="Nellist C.F."/>
            <person name="Bates H."/>
            <person name="Vickerstaff R.J."/>
            <person name="Harrison R.J."/>
        </authorList>
    </citation>
    <scope>NUCLEOTIDE SEQUENCE</scope>
    <source>
        <strain evidence="1">4032</strain>
    </source>
</reference>
<accession>A0A8T1K6V8</accession>
<gene>
    <name evidence="1" type="ORF">PC115_g16825</name>
</gene>
<dbReference type="Proteomes" id="UP000774804">
    <property type="component" value="Unassembled WGS sequence"/>
</dbReference>
<evidence type="ECO:0000313" key="1">
    <source>
        <dbReference type="EMBL" id="KAG2898527.1"/>
    </source>
</evidence>